<name>A0ABD2ZGG3_9GENT</name>
<keyword evidence="2" id="KW-1185">Reference proteome</keyword>
<dbReference type="AlphaFoldDB" id="A0ABD2ZGG3"/>
<proteinExistence type="predicted"/>
<sequence length="105" mass="11782">MVELGVRGKGDESRIEWEEDGLVGKGNRAGRKGWWDWERMARIGSGRKRMAFGMKRGKGCEARLGWREERVVFFAADDSQVSSLNKLNWLPDLEDNDAGPTVAAA</sequence>
<dbReference type="EMBL" id="JBJUIK010000009">
    <property type="protein sequence ID" value="KAL3518194.1"/>
    <property type="molecule type" value="Genomic_DNA"/>
</dbReference>
<dbReference type="Proteomes" id="UP001630127">
    <property type="component" value="Unassembled WGS sequence"/>
</dbReference>
<protein>
    <submittedName>
        <fullName evidence="1">Uncharacterized protein</fullName>
    </submittedName>
</protein>
<evidence type="ECO:0000313" key="2">
    <source>
        <dbReference type="Proteomes" id="UP001630127"/>
    </source>
</evidence>
<evidence type="ECO:0000313" key="1">
    <source>
        <dbReference type="EMBL" id="KAL3518194.1"/>
    </source>
</evidence>
<gene>
    <name evidence="1" type="ORF">ACH5RR_020783</name>
</gene>
<organism evidence="1 2">
    <name type="scientific">Cinchona calisaya</name>
    <dbReference type="NCBI Taxonomy" id="153742"/>
    <lineage>
        <taxon>Eukaryota</taxon>
        <taxon>Viridiplantae</taxon>
        <taxon>Streptophyta</taxon>
        <taxon>Embryophyta</taxon>
        <taxon>Tracheophyta</taxon>
        <taxon>Spermatophyta</taxon>
        <taxon>Magnoliopsida</taxon>
        <taxon>eudicotyledons</taxon>
        <taxon>Gunneridae</taxon>
        <taxon>Pentapetalae</taxon>
        <taxon>asterids</taxon>
        <taxon>lamiids</taxon>
        <taxon>Gentianales</taxon>
        <taxon>Rubiaceae</taxon>
        <taxon>Cinchonoideae</taxon>
        <taxon>Cinchoneae</taxon>
        <taxon>Cinchona</taxon>
    </lineage>
</organism>
<reference evidence="1 2" key="1">
    <citation type="submission" date="2024-11" db="EMBL/GenBank/DDBJ databases">
        <title>A near-complete genome assembly of Cinchona calisaya.</title>
        <authorList>
            <person name="Lian D.C."/>
            <person name="Zhao X.W."/>
            <person name="Wei L."/>
        </authorList>
    </citation>
    <scope>NUCLEOTIDE SEQUENCE [LARGE SCALE GENOMIC DNA]</scope>
    <source>
        <tissue evidence="1">Nenye</tissue>
    </source>
</reference>
<accession>A0ABD2ZGG3</accession>
<comment type="caution">
    <text evidence="1">The sequence shown here is derived from an EMBL/GenBank/DDBJ whole genome shotgun (WGS) entry which is preliminary data.</text>
</comment>